<dbReference type="Proteomes" id="UP001156703">
    <property type="component" value="Unassembled WGS sequence"/>
</dbReference>
<sequence length="121" mass="13351">MSAGRLIFVYNADAGLLNALKDAWAKAVSPETYPCALCATTYGAVSMRPEWKAYVKRLPFEATFLHRDEWQRANPASTEALPAIFLQRGTEPPRLLVSAENMPLGQSLAELIAMLDARLGR</sequence>
<gene>
    <name evidence="1" type="ORF">GCM10007925_17350</name>
</gene>
<dbReference type="RefSeq" id="WP_029940864.1">
    <property type="nucleotide sequence ID" value="NZ_BSOO01000017.1"/>
</dbReference>
<evidence type="ECO:0008006" key="3">
    <source>
        <dbReference type="Google" id="ProtNLM"/>
    </source>
</evidence>
<reference evidence="2" key="1">
    <citation type="journal article" date="2019" name="Int. J. Syst. Evol. Microbiol.">
        <title>The Global Catalogue of Microorganisms (GCM) 10K type strain sequencing project: providing services to taxonomists for standard genome sequencing and annotation.</title>
        <authorList>
            <consortium name="The Broad Institute Genomics Platform"/>
            <consortium name="The Broad Institute Genome Sequencing Center for Infectious Disease"/>
            <person name="Wu L."/>
            <person name="Ma J."/>
        </authorList>
    </citation>
    <scope>NUCLEOTIDE SEQUENCE [LARGE SCALE GENOMIC DNA]</scope>
    <source>
        <strain evidence="2">NBRC 102146</strain>
    </source>
</reference>
<accession>A0ABQ5ZBP6</accession>
<keyword evidence="2" id="KW-1185">Reference proteome</keyword>
<name>A0ABQ5ZBP6_9SPHN</name>
<organism evidence="1 2">
    <name type="scientific">Sphingomonas astaxanthinifaciens DSM 22298</name>
    <dbReference type="NCBI Taxonomy" id="1123267"/>
    <lineage>
        <taxon>Bacteria</taxon>
        <taxon>Pseudomonadati</taxon>
        <taxon>Pseudomonadota</taxon>
        <taxon>Alphaproteobacteria</taxon>
        <taxon>Sphingomonadales</taxon>
        <taxon>Sphingomonadaceae</taxon>
        <taxon>Sphingomonas</taxon>
    </lineage>
</organism>
<protein>
    <recommendedName>
        <fullName evidence="3">GTPase</fullName>
    </recommendedName>
</protein>
<comment type="caution">
    <text evidence="1">The sequence shown here is derived from an EMBL/GenBank/DDBJ whole genome shotgun (WGS) entry which is preliminary data.</text>
</comment>
<evidence type="ECO:0000313" key="2">
    <source>
        <dbReference type="Proteomes" id="UP001156703"/>
    </source>
</evidence>
<proteinExistence type="predicted"/>
<evidence type="ECO:0000313" key="1">
    <source>
        <dbReference type="EMBL" id="GLR48022.1"/>
    </source>
</evidence>
<dbReference type="EMBL" id="BSOO01000017">
    <property type="protein sequence ID" value="GLR48022.1"/>
    <property type="molecule type" value="Genomic_DNA"/>
</dbReference>